<dbReference type="Proteomes" id="UP000054097">
    <property type="component" value="Unassembled WGS sequence"/>
</dbReference>
<reference evidence="1 2" key="1">
    <citation type="submission" date="2014-04" db="EMBL/GenBank/DDBJ databases">
        <authorList>
            <consortium name="DOE Joint Genome Institute"/>
            <person name="Kuo A."/>
            <person name="Zuccaro A."/>
            <person name="Kohler A."/>
            <person name="Nagy L.G."/>
            <person name="Floudas D."/>
            <person name="Copeland A."/>
            <person name="Barry K.W."/>
            <person name="Cichocki N."/>
            <person name="Veneault-Fourrey C."/>
            <person name="LaButti K."/>
            <person name="Lindquist E.A."/>
            <person name="Lipzen A."/>
            <person name="Lundell T."/>
            <person name="Morin E."/>
            <person name="Murat C."/>
            <person name="Sun H."/>
            <person name="Tunlid A."/>
            <person name="Henrissat B."/>
            <person name="Grigoriev I.V."/>
            <person name="Hibbett D.S."/>
            <person name="Martin F."/>
            <person name="Nordberg H.P."/>
            <person name="Cantor M.N."/>
            <person name="Hua S.X."/>
        </authorList>
    </citation>
    <scope>NUCLEOTIDE SEQUENCE [LARGE SCALE GENOMIC DNA]</scope>
    <source>
        <strain evidence="1 2">MAFF 305830</strain>
    </source>
</reference>
<gene>
    <name evidence="1" type="ORF">M408DRAFT_23566</name>
</gene>
<reference evidence="2" key="2">
    <citation type="submission" date="2015-01" db="EMBL/GenBank/DDBJ databases">
        <title>Evolutionary Origins and Diversification of the Mycorrhizal Mutualists.</title>
        <authorList>
            <consortium name="DOE Joint Genome Institute"/>
            <consortium name="Mycorrhizal Genomics Consortium"/>
            <person name="Kohler A."/>
            <person name="Kuo A."/>
            <person name="Nagy L.G."/>
            <person name="Floudas D."/>
            <person name="Copeland A."/>
            <person name="Barry K.W."/>
            <person name="Cichocki N."/>
            <person name="Veneault-Fourrey C."/>
            <person name="LaButti K."/>
            <person name="Lindquist E.A."/>
            <person name="Lipzen A."/>
            <person name="Lundell T."/>
            <person name="Morin E."/>
            <person name="Murat C."/>
            <person name="Riley R."/>
            <person name="Ohm R."/>
            <person name="Sun H."/>
            <person name="Tunlid A."/>
            <person name="Henrissat B."/>
            <person name="Grigoriev I.V."/>
            <person name="Hibbett D.S."/>
            <person name="Martin F."/>
        </authorList>
    </citation>
    <scope>NUCLEOTIDE SEQUENCE [LARGE SCALE GENOMIC DNA]</scope>
    <source>
        <strain evidence="2">MAFF 305830</strain>
    </source>
</reference>
<keyword evidence="2" id="KW-1185">Reference proteome</keyword>
<accession>A0A0C2WQM9</accession>
<sequence length="415" mass="47267">MSTVIVKDDILIKLNAKSPLNDPSYAEKNSDKLLVPAPRLSESKRHMGVGLWKPNWHDIPINILPLDVLSLIFEICGRWDWIDAVRISGVCRVWRQCVLSTPRAWAFLSLINGRNYPDIRRYLTLSACLPLHISLGVNQPFTRLSGETYRLHCLRIGYIQDPMSTLEFTALQTLIVDIIYAPYVTETRFPLLQHLWCKSGFLIPHKGGTVDTLPKLRTLSTSTDGSSVWIEVIRHCCESLTSLRIGEYGSGRSAICAATLPRLECLELYCEARSMRPISLRTPKLRTYIESRRPSISDSRLAHDDLETVENIRLRGGPYPCLPRGVHILQITVRNHEDMKFISQCLQSNAYPRLHSIELQEEAKDSPLKYGLSHFRLPENPWIKVFIVTSFSDLPGMLPAVYDTIPCDSIRLQHI</sequence>
<protein>
    <recommendedName>
        <fullName evidence="3">F-box domain-containing protein</fullName>
    </recommendedName>
</protein>
<organism evidence="1 2">
    <name type="scientific">Serendipita vermifera MAFF 305830</name>
    <dbReference type="NCBI Taxonomy" id="933852"/>
    <lineage>
        <taxon>Eukaryota</taxon>
        <taxon>Fungi</taxon>
        <taxon>Dikarya</taxon>
        <taxon>Basidiomycota</taxon>
        <taxon>Agaricomycotina</taxon>
        <taxon>Agaricomycetes</taxon>
        <taxon>Sebacinales</taxon>
        <taxon>Serendipitaceae</taxon>
        <taxon>Serendipita</taxon>
    </lineage>
</organism>
<dbReference type="AlphaFoldDB" id="A0A0C2WQM9"/>
<name>A0A0C2WQM9_SERVB</name>
<evidence type="ECO:0008006" key="3">
    <source>
        <dbReference type="Google" id="ProtNLM"/>
    </source>
</evidence>
<evidence type="ECO:0000313" key="2">
    <source>
        <dbReference type="Proteomes" id="UP000054097"/>
    </source>
</evidence>
<dbReference type="EMBL" id="KN824292">
    <property type="protein sequence ID" value="KIM28508.1"/>
    <property type="molecule type" value="Genomic_DNA"/>
</dbReference>
<dbReference type="HOGENOM" id="CLU_039336_0_0_1"/>
<dbReference type="InterPro" id="IPR036047">
    <property type="entry name" value="F-box-like_dom_sf"/>
</dbReference>
<evidence type="ECO:0000313" key="1">
    <source>
        <dbReference type="EMBL" id="KIM28508.1"/>
    </source>
</evidence>
<dbReference type="SUPFAM" id="SSF81383">
    <property type="entry name" value="F-box domain"/>
    <property type="match status" value="1"/>
</dbReference>
<dbReference type="OrthoDB" id="2912369at2759"/>
<proteinExistence type="predicted"/>